<dbReference type="Proteomes" id="UP001652623">
    <property type="component" value="Chromosome 9"/>
</dbReference>
<gene>
    <name evidence="5 6" type="primary">LOC107426955</name>
</gene>
<feature type="domain" description="Sialate O-acetylesterase" evidence="3">
    <location>
        <begin position="26"/>
        <end position="254"/>
    </location>
</feature>
<dbReference type="FunCoup" id="A0A6P6GHI9">
    <property type="interactions" value="506"/>
</dbReference>
<organism evidence="4 5">
    <name type="scientific">Ziziphus jujuba</name>
    <name type="common">Chinese jujube</name>
    <name type="synonym">Ziziphus sativa</name>
    <dbReference type="NCBI Taxonomy" id="326968"/>
    <lineage>
        <taxon>Eukaryota</taxon>
        <taxon>Viridiplantae</taxon>
        <taxon>Streptophyta</taxon>
        <taxon>Embryophyta</taxon>
        <taxon>Tracheophyta</taxon>
        <taxon>Spermatophyta</taxon>
        <taxon>Magnoliopsida</taxon>
        <taxon>eudicotyledons</taxon>
        <taxon>Gunneridae</taxon>
        <taxon>Pentapetalae</taxon>
        <taxon>rosids</taxon>
        <taxon>fabids</taxon>
        <taxon>Rosales</taxon>
        <taxon>Rhamnaceae</taxon>
        <taxon>Paliureae</taxon>
        <taxon>Ziziphus</taxon>
    </lineage>
</organism>
<dbReference type="SUPFAM" id="SSF52266">
    <property type="entry name" value="SGNH hydrolase"/>
    <property type="match status" value="1"/>
</dbReference>
<evidence type="ECO:0000256" key="2">
    <source>
        <dbReference type="SAM" id="MobiDB-lite"/>
    </source>
</evidence>
<accession>A0A6P6GHI9</accession>
<feature type="compositionally biased region" description="Polar residues" evidence="2">
    <location>
        <begin position="7"/>
        <end position="21"/>
    </location>
</feature>
<dbReference type="RefSeq" id="XP_060667407.1">
    <property type="nucleotide sequence ID" value="XM_060811424.1"/>
</dbReference>
<dbReference type="Gene3D" id="3.40.50.1110">
    <property type="entry name" value="SGNH hydrolase"/>
    <property type="match status" value="1"/>
</dbReference>
<sequence>MEIPASELNNTDKIQSPNPIDSATNKHIFILSGQSNMAGRGGVSNHHPRHWDGVVPPECHPNPSILRLTAKLHWATAHAPLHSDIDSKKTCGVGPGMSFANAVRERVGLVGLVPCAVGGTAIKEWARGEHLYENMVKRARESVKDGGEIKALLWYQGESDTSTQHDAEAYKANMERLIHNVREDLGLPSLPIIQVAIASGDAKFMDRVREAQLGMQVHNVVCVDAKGLQLNDDHLHLTTHAQVQLGHMLAHAYLSHFEPPKPSPLSSA</sequence>
<dbReference type="InterPro" id="IPR036514">
    <property type="entry name" value="SGNH_hydro_sf"/>
</dbReference>
<feature type="region of interest" description="Disordered" evidence="2">
    <location>
        <begin position="1"/>
        <end position="21"/>
    </location>
</feature>
<dbReference type="RefSeq" id="XP_024933225.2">
    <property type="nucleotide sequence ID" value="XM_025077457.3"/>
</dbReference>
<reference evidence="5 6" key="1">
    <citation type="submission" date="2025-05" db="UniProtKB">
        <authorList>
            <consortium name="RefSeq"/>
        </authorList>
    </citation>
    <scope>IDENTIFICATION</scope>
    <source>
        <tissue evidence="5 6">Seedling</tissue>
    </source>
</reference>
<evidence type="ECO:0000256" key="1">
    <source>
        <dbReference type="ARBA" id="ARBA00022801"/>
    </source>
</evidence>
<dbReference type="Pfam" id="PF03629">
    <property type="entry name" value="SASA"/>
    <property type="match status" value="1"/>
</dbReference>
<dbReference type="GeneID" id="107426955"/>
<dbReference type="InParanoid" id="A0A6P6GHI9"/>
<dbReference type="InterPro" id="IPR052940">
    <property type="entry name" value="Carb_Esterase_6"/>
</dbReference>
<evidence type="ECO:0000313" key="5">
    <source>
        <dbReference type="RefSeq" id="XP_024933225.2"/>
    </source>
</evidence>
<dbReference type="GO" id="GO:0016787">
    <property type="term" value="F:hydrolase activity"/>
    <property type="evidence" value="ECO:0007669"/>
    <property type="project" value="UniProtKB-KW"/>
</dbReference>
<name>A0A6P6GHI9_ZIZJJ</name>
<proteinExistence type="predicted"/>
<protein>
    <submittedName>
        <fullName evidence="5 6">Probable carbohydrate esterase At4g34215</fullName>
    </submittedName>
</protein>
<keyword evidence="4" id="KW-1185">Reference proteome</keyword>
<dbReference type="AlphaFoldDB" id="A0A6P6GHI9"/>
<evidence type="ECO:0000313" key="4">
    <source>
        <dbReference type="Proteomes" id="UP001652623"/>
    </source>
</evidence>
<dbReference type="KEGG" id="zju:107426955"/>
<dbReference type="InterPro" id="IPR005181">
    <property type="entry name" value="SASA"/>
</dbReference>
<dbReference type="PANTHER" id="PTHR31988:SF19">
    <property type="entry name" value="9-O-ACETYL-N-ACETYLNEURAMINIC ACID DEACETYLASE-RELATED"/>
    <property type="match status" value="1"/>
</dbReference>
<keyword evidence="1" id="KW-0378">Hydrolase</keyword>
<dbReference type="PANTHER" id="PTHR31988">
    <property type="entry name" value="ESTERASE, PUTATIVE (DUF303)-RELATED"/>
    <property type="match status" value="1"/>
</dbReference>
<evidence type="ECO:0000259" key="3">
    <source>
        <dbReference type="Pfam" id="PF03629"/>
    </source>
</evidence>
<evidence type="ECO:0000313" key="6">
    <source>
        <dbReference type="RefSeq" id="XP_060667407.1"/>
    </source>
</evidence>